<dbReference type="PROSITE" id="PS50011">
    <property type="entry name" value="PROTEIN_KINASE_DOM"/>
    <property type="match status" value="1"/>
</dbReference>
<evidence type="ECO:0000256" key="2">
    <source>
        <dbReference type="ARBA" id="ARBA00022741"/>
    </source>
</evidence>
<dbReference type="InterPro" id="IPR011990">
    <property type="entry name" value="TPR-like_helical_dom_sf"/>
</dbReference>
<keyword evidence="7" id="KW-0723">Serine/threonine-protein kinase</keyword>
<dbReference type="RefSeq" id="WP_143140122.1">
    <property type="nucleotide sequence ID" value="NZ_FOMX01000002.1"/>
</dbReference>
<proteinExistence type="predicted"/>
<keyword evidence="4 5" id="KW-0067">ATP-binding</keyword>
<accession>A0A1I1T1R3</accession>
<dbReference type="InterPro" id="IPR000719">
    <property type="entry name" value="Prot_kinase_dom"/>
</dbReference>
<dbReference type="InterPro" id="IPR008271">
    <property type="entry name" value="Ser/Thr_kinase_AS"/>
</dbReference>
<dbReference type="PANTHER" id="PTHR43289">
    <property type="entry name" value="MITOGEN-ACTIVATED PROTEIN KINASE KINASE KINASE 20-RELATED"/>
    <property type="match status" value="1"/>
</dbReference>
<name>A0A1I1T1R3_9BACT</name>
<keyword evidence="1" id="KW-0808">Transferase</keyword>
<dbReference type="STRING" id="54.SAMN02745121_00227"/>
<gene>
    <name evidence="7" type="ORF">SAMN02745121_00227</name>
</gene>
<dbReference type="InterPro" id="IPR011009">
    <property type="entry name" value="Kinase-like_dom_sf"/>
</dbReference>
<dbReference type="InterPro" id="IPR017441">
    <property type="entry name" value="Protein_kinase_ATP_BS"/>
</dbReference>
<dbReference type="Gene3D" id="3.30.200.20">
    <property type="entry name" value="Phosphorylase Kinase, domain 1"/>
    <property type="match status" value="1"/>
</dbReference>
<evidence type="ECO:0000256" key="4">
    <source>
        <dbReference type="ARBA" id="ARBA00022840"/>
    </source>
</evidence>
<feature type="binding site" evidence="5">
    <location>
        <position position="254"/>
    </location>
    <ligand>
        <name>ATP</name>
        <dbReference type="ChEBI" id="CHEBI:30616"/>
    </ligand>
</feature>
<dbReference type="Gene3D" id="1.25.40.10">
    <property type="entry name" value="Tetratricopeptide repeat domain"/>
    <property type="match status" value="2"/>
</dbReference>
<dbReference type="Proteomes" id="UP000199400">
    <property type="component" value="Unassembled WGS sequence"/>
</dbReference>
<evidence type="ECO:0000259" key="6">
    <source>
        <dbReference type="PROSITE" id="PS50011"/>
    </source>
</evidence>
<dbReference type="CDD" id="cd14014">
    <property type="entry name" value="STKc_PknB_like"/>
    <property type="match status" value="1"/>
</dbReference>
<dbReference type="Gene3D" id="1.10.510.10">
    <property type="entry name" value="Transferase(Phosphotransferase) domain 1"/>
    <property type="match status" value="1"/>
</dbReference>
<dbReference type="OrthoDB" id="9801841at2"/>
<protein>
    <submittedName>
        <fullName evidence="7">Serine/threonine protein kinase</fullName>
    </submittedName>
</protein>
<organism evidence="7 8">
    <name type="scientific">Nannocystis exedens</name>
    <dbReference type="NCBI Taxonomy" id="54"/>
    <lineage>
        <taxon>Bacteria</taxon>
        <taxon>Pseudomonadati</taxon>
        <taxon>Myxococcota</taxon>
        <taxon>Polyangia</taxon>
        <taxon>Nannocystales</taxon>
        <taxon>Nannocystaceae</taxon>
        <taxon>Nannocystis</taxon>
    </lineage>
</organism>
<dbReference type="Pfam" id="PF00069">
    <property type="entry name" value="Pkinase"/>
    <property type="match status" value="1"/>
</dbReference>
<sequence length="1120" mass="121445">MSLPAPSPRDSLSSADLHRLDQAAWLLAQKEPTPDPDALLSVAAGHALAHGRTGRSDLVIVLVAAMIDRPPVSSARNQAREDCAARRLADLLHELAGSAEVALVQRAIRRGGLDFTLALPAARRIRRALKRSLREGQASETEVETLRGLATAGWESLLDALARSLALDGDDEVLTDVALDAPLDGSGARLARVRALLNPSEPMPDIELLARAGEASALSRRIGRFVLLQRIGTGAMGVVYAAYDDRLDRKVAIKVLRPQDPKHSARAQLRLLREAQAMARLSHPNVVVVHEVGTDGADVYVAMEFIRGVTVQAWLASKSRTWEEVVDVFVQAGRGLAAAHAVGLVHRDFKPSNVMIGEDGRARVLDFGLCQTGEDASGEHTRSTGSLSRDRNAVSEKVTQGGEVVGTPAYMPPEQFSGRLVGPASDQFAFCVSLYEALYNQLPFPGDTVHELAHAVARGEVRDPPRLTRVPAWVHSVVLRGLRPDSKDRFSGLDALLRALDRNRAIGRRTYLGGLAFAGVAALAGFFAAKTQEPRIDPCSHGTAEIHGVWDGERRRAAEQAFVAAGPAFINEVWPQVNERLDVYMNDWSRAHADACEARRRGEQSDELVDRRMACLAQRKAALAEAGALLAERDQSVAVHALELTYKLPAIDRCNDLAALQAEVAPPDDPDVRRRVADVEEGLTRVVSLEHIGRTSQAIELADQLLADAAAIDYKPLLARALLYRGRLSLNRTAIVEPQFEMLQAAMHTALAAGVDYVAAEAMAHMLFVRGRLPGGAARALEDLGTYSAFISRLSKPGHLQGLLLNNAAVVRFASGDVEGARKLYAEALAVKRASNDAPLEIAYSLTNLAILEDDGDARAHDMAEAVRIFERELGPAHPQTIEARITASVYIRNPETARRILRPGCDALVRFSPGDPVPRARCLAMLGYHSSEAGDSDESRQALRQAAALLASEHFDGDLIRGVDVALIRGFAALEGGDHESAVEELRRVLATRQGDSWWRQREAAELELVLGLHLRALGDLEGAAEALRAAVDGLVAAKATARDVLVDQRLARARVVLADVLLAAPRPAADDLDRARVLLTDGMRWYLEGGDEYAWRLAEIRALDNLLSQRRSDRRATP</sequence>
<keyword evidence="2 5" id="KW-0547">Nucleotide-binding</keyword>
<reference evidence="8" key="1">
    <citation type="submission" date="2016-10" db="EMBL/GenBank/DDBJ databases">
        <authorList>
            <person name="Varghese N."/>
            <person name="Submissions S."/>
        </authorList>
    </citation>
    <scope>NUCLEOTIDE SEQUENCE [LARGE SCALE GENOMIC DNA]</scope>
    <source>
        <strain evidence="8">ATCC 25963</strain>
    </source>
</reference>
<keyword evidence="3 7" id="KW-0418">Kinase</keyword>
<keyword evidence="8" id="KW-1185">Reference proteome</keyword>
<dbReference type="GO" id="GO:0004674">
    <property type="term" value="F:protein serine/threonine kinase activity"/>
    <property type="evidence" value="ECO:0007669"/>
    <property type="project" value="UniProtKB-KW"/>
</dbReference>
<evidence type="ECO:0000256" key="5">
    <source>
        <dbReference type="PROSITE-ProRule" id="PRU10141"/>
    </source>
</evidence>
<feature type="domain" description="Protein kinase" evidence="6">
    <location>
        <begin position="225"/>
        <end position="512"/>
    </location>
</feature>
<dbReference type="SUPFAM" id="SSF56112">
    <property type="entry name" value="Protein kinase-like (PK-like)"/>
    <property type="match status" value="1"/>
</dbReference>
<dbReference type="SUPFAM" id="SSF48452">
    <property type="entry name" value="TPR-like"/>
    <property type="match status" value="1"/>
</dbReference>
<evidence type="ECO:0000313" key="7">
    <source>
        <dbReference type="EMBL" id="SFD49220.1"/>
    </source>
</evidence>
<evidence type="ECO:0000313" key="8">
    <source>
        <dbReference type="Proteomes" id="UP000199400"/>
    </source>
</evidence>
<dbReference type="EMBL" id="FOMX01000002">
    <property type="protein sequence ID" value="SFD49220.1"/>
    <property type="molecule type" value="Genomic_DNA"/>
</dbReference>
<dbReference type="GO" id="GO:0005524">
    <property type="term" value="F:ATP binding"/>
    <property type="evidence" value="ECO:0007669"/>
    <property type="project" value="UniProtKB-UniRule"/>
</dbReference>
<dbReference type="AlphaFoldDB" id="A0A1I1T1R3"/>
<evidence type="ECO:0000256" key="3">
    <source>
        <dbReference type="ARBA" id="ARBA00022777"/>
    </source>
</evidence>
<evidence type="ECO:0000256" key="1">
    <source>
        <dbReference type="ARBA" id="ARBA00022679"/>
    </source>
</evidence>
<dbReference type="PROSITE" id="PS00108">
    <property type="entry name" value="PROTEIN_KINASE_ST"/>
    <property type="match status" value="1"/>
</dbReference>
<dbReference type="PANTHER" id="PTHR43289:SF34">
    <property type="entry name" value="SERINE_THREONINE-PROTEIN KINASE YBDM-RELATED"/>
    <property type="match status" value="1"/>
</dbReference>
<dbReference type="PROSITE" id="PS00107">
    <property type="entry name" value="PROTEIN_KINASE_ATP"/>
    <property type="match status" value="1"/>
</dbReference>